<accession>M4B9V9</accession>
<feature type="compositionally biased region" description="Basic and acidic residues" evidence="1">
    <location>
        <begin position="207"/>
        <end position="224"/>
    </location>
</feature>
<dbReference type="eggNOG" id="ENOG502S7NR">
    <property type="taxonomic scope" value="Eukaryota"/>
</dbReference>
<name>M4B9V9_HYAAE</name>
<evidence type="ECO:0000313" key="2">
    <source>
        <dbReference type="EnsemblProtists" id="HpaP803069"/>
    </source>
</evidence>
<evidence type="ECO:0000313" key="3">
    <source>
        <dbReference type="Proteomes" id="UP000011713"/>
    </source>
</evidence>
<reference evidence="2" key="2">
    <citation type="submission" date="2015-06" db="UniProtKB">
        <authorList>
            <consortium name="EnsemblProtists"/>
        </authorList>
    </citation>
    <scope>IDENTIFICATION</scope>
    <source>
        <strain evidence="2">Emoy2</strain>
    </source>
</reference>
<protein>
    <submittedName>
        <fullName evidence="2">Uncharacterized protein</fullName>
    </submittedName>
</protein>
<feature type="region of interest" description="Disordered" evidence="1">
    <location>
        <begin position="154"/>
        <end position="233"/>
    </location>
</feature>
<organism evidence="2 3">
    <name type="scientific">Hyaloperonospora arabidopsidis (strain Emoy2)</name>
    <name type="common">Downy mildew agent</name>
    <name type="synonym">Peronospora arabidopsidis</name>
    <dbReference type="NCBI Taxonomy" id="559515"/>
    <lineage>
        <taxon>Eukaryota</taxon>
        <taxon>Sar</taxon>
        <taxon>Stramenopiles</taxon>
        <taxon>Oomycota</taxon>
        <taxon>Peronosporomycetes</taxon>
        <taxon>Peronosporales</taxon>
        <taxon>Peronosporaceae</taxon>
        <taxon>Hyaloperonospora</taxon>
    </lineage>
</organism>
<feature type="compositionally biased region" description="Low complexity" evidence="1">
    <location>
        <begin position="186"/>
        <end position="196"/>
    </location>
</feature>
<dbReference type="EMBL" id="JH598048">
    <property type="status" value="NOT_ANNOTATED_CDS"/>
    <property type="molecule type" value="Genomic_DNA"/>
</dbReference>
<dbReference type="VEuPathDB" id="FungiDB:HpaG803069"/>
<keyword evidence="3" id="KW-1185">Reference proteome</keyword>
<dbReference type="EnsemblProtists" id="HpaT803069">
    <property type="protein sequence ID" value="HpaP803069"/>
    <property type="gene ID" value="HpaG803069"/>
</dbReference>
<dbReference type="InParanoid" id="M4B9V9"/>
<feature type="region of interest" description="Disordered" evidence="1">
    <location>
        <begin position="1"/>
        <end position="21"/>
    </location>
</feature>
<evidence type="ECO:0000256" key="1">
    <source>
        <dbReference type="SAM" id="MobiDB-lite"/>
    </source>
</evidence>
<dbReference type="HOGENOM" id="CLU_1237171_0_0_1"/>
<dbReference type="AlphaFoldDB" id="M4B9V9"/>
<dbReference type="Proteomes" id="UP000011713">
    <property type="component" value="Unassembled WGS sequence"/>
</dbReference>
<dbReference type="OMA" id="DDTHMES"/>
<proteinExistence type="predicted"/>
<reference evidence="3" key="1">
    <citation type="journal article" date="2010" name="Science">
        <title>Signatures of adaptation to obligate biotrophy in the Hyaloperonospora arabidopsidis genome.</title>
        <authorList>
            <person name="Baxter L."/>
            <person name="Tripathy S."/>
            <person name="Ishaque N."/>
            <person name="Boot N."/>
            <person name="Cabral A."/>
            <person name="Kemen E."/>
            <person name="Thines M."/>
            <person name="Ah-Fong A."/>
            <person name="Anderson R."/>
            <person name="Badejoko W."/>
            <person name="Bittner-Eddy P."/>
            <person name="Boore J.L."/>
            <person name="Chibucos M.C."/>
            <person name="Coates M."/>
            <person name="Dehal P."/>
            <person name="Delehaunty K."/>
            <person name="Dong S."/>
            <person name="Downton P."/>
            <person name="Dumas B."/>
            <person name="Fabro G."/>
            <person name="Fronick C."/>
            <person name="Fuerstenberg S.I."/>
            <person name="Fulton L."/>
            <person name="Gaulin E."/>
            <person name="Govers F."/>
            <person name="Hughes L."/>
            <person name="Humphray S."/>
            <person name="Jiang R.H."/>
            <person name="Judelson H."/>
            <person name="Kamoun S."/>
            <person name="Kyung K."/>
            <person name="Meijer H."/>
            <person name="Minx P."/>
            <person name="Morris P."/>
            <person name="Nelson J."/>
            <person name="Phuntumart V."/>
            <person name="Qutob D."/>
            <person name="Rehmany A."/>
            <person name="Rougon-Cardoso A."/>
            <person name="Ryden P."/>
            <person name="Torto-Alalibo T."/>
            <person name="Studholme D."/>
            <person name="Wang Y."/>
            <person name="Win J."/>
            <person name="Wood J."/>
            <person name="Clifton S.W."/>
            <person name="Rogers J."/>
            <person name="Van den Ackerveken G."/>
            <person name="Jones J.D."/>
            <person name="McDowell J.M."/>
            <person name="Beynon J."/>
            <person name="Tyler B.M."/>
        </authorList>
    </citation>
    <scope>NUCLEOTIDE SEQUENCE [LARGE SCALE GENOMIC DNA]</scope>
    <source>
        <strain evidence="3">Emoy2</strain>
    </source>
</reference>
<sequence>MVLNLKDDNPIQPGTTEVIGTPRPSCNDHSTWSFVQMNMTLLPIACPRPLSVNYHFQEGAVQSNVRPCTPIQKPHYRLHQHATNMSPRRHDVDCSHGQSGVLASCCMSPGLSPTPKAVSGTKRNFSETLQVPVFIDTLALPLRGSAALRLRSCSDDLHSPSPRSDSGYCSDPVRKSPLGNSQLHRSSSLSSSSTSSRVAKGSFRGKRVLELQDEDRRFHPEDRGASPTKRSKH</sequence>